<evidence type="ECO:0000313" key="2">
    <source>
        <dbReference type="Proteomes" id="UP001151760"/>
    </source>
</evidence>
<keyword evidence="2" id="KW-1185">Reference proteome</keyword>
<dbReference type="PANTHER" id="PTHR33064">
    <property type="entry name" value="POL PROTEIN"/>
    <property type="match status" value="1"/>
</dbReference>
<dbReference type="Proteomes" id="UP001151760">
    <property type="component" value="Unassembled WGS sequence"/>
</dbReference>
<evidence type="ECO:0000313" key="1">
    <source>
        <dbReference type="EMBL" id="GJS58475.1"/>
    </source>
</evidence>
<organism evidence="1 2">
    <name type="scientific">Tanacetum coccineum</name>
    <dbReference type="NCBI Taxonomy" id="301880"/>
    <lineage>
        <taxon>Eukaryota</taxon>
        <taxon>Viridiplantae</taxon>
        <taxon>Streptophyta</taxon>
        <taxon>Embryophyta</taxon>
        <taxon>Tracheophyta</taxon>
        <taxon>Spermatophyta</taxon>
        <taxon>Magnoliopsida</taxon>
        <taxon>eudicotyledons</taxon>
        <taxon>Gunneridae</taxon>
        <taxon>Pentapetalae</taxon>
        <taxon>asterids</taxon>
        <taxon>campanulids</taxon>
        <taxon>Asterales</taxon>
        <taxon>Asteraceae</taxon>
        <taxon>Asteroideae</taxon>
        <taxon>Anthemideae</taxon>
        <taxon>Anthemidinae</taxon>
        <taxon>Tanacetum</taxon>
    </lineage>
</organism>
<dbReference type="GO" id="GO:0003964">
    <property type="term" value="F:RNA-directed DNA polymerase activity"/>
    <property type="evidence" value="ECO:0007669"/>
    <property type="project" value="UniProtKB-KW"/>
</dbReference>
<name>A0ABQ4X0C5_9ASTR</name>
<dbReference type="InterPro" id="IPR021109">
    <property type="entry name" value="Peptidase_aspartic_dom_sf"/>
</dbReference>
<reference evidence="1" key="1">
    <citation type="journal article" date="2022" name="Int. J. Mol. Sci.">
        <title>Draft Genome of Tanacetum Coccineum: Genomic Comparison of Closely Related Tanacetum-Family Plants.</title>
        <authorList>
            <person name="Yamashiro T."/>
            <person name="Shiraishi A."/>
            <person name="Nakayama K."/>
            <person name="Satake H."/>
        </authorList>
    </citation>
    <scope>NUCLEOTIDE SEQUENCE</scope>
</reference>
<dbReference type="EMBL" id="BQNB010009081">
    <property type="protein sequence ID" value="GJS58475.1"/>
    <property type="molecule type" value="Genomic_DNA"/>
</dbReference>
<dbReference type="InterPro" id="IPR043128">
    <property type="entry name" value="Rev_trsase/Diguanyl_cyclase"/>
</dbReference>
<sequence length="299" mass="34193">MVTSEAFNSQQGVYENLLVKINKFIFPVDFVVLEMDEEELVPIILGRPFLATARAVIDIHEGKLSLRVESETVTFNIGKSMKAKHSRDDYMYCADHTAKLVQEQWVDTVNHNGEWTEEEEGDDSNEVVPKKGEMTMVKNEKDELIPQRTVTRWHMLDTIGWHETTAIYGSFDHCLKNLDKMLKRCEETNLVLNWEKCHFMVKEGIILGHKVSGSGIEVDKAKIKAISKLPYPTNVKAIRSFLGHAGFYRRFIKDFSQIAGPMTHLLVKDAPLNFSKECIQAFDTLKCELTQAPIMIKLD</sequence>
<keyword evidence="1" id="KW-0548">Nucleotidyltransferase</keyword>
<protein>
    <submittedName>
        <fullName evidence="1">Reverse transcriptase domain-containing protein</fullName>
    </submittedName>
</protein>
<keyword evidence="1" id="KW-0695">RNA-directed DNA polymerase</keyword>
<accession>A0ABQ4X0C5</accession>
<dbReference type="Gene3D" id="2.40.70.10">
    <property type="entry name" value="Acid Proteases"/>
    <property type="match status" value="1"/>
</dbReference>
<gene>
    <name evidence="1" type="ORF">Tco_0653259</name>
</gene>
<dbReference type="Gene3D" id="3.30.70.270">
    <property type="match status" value="2"/>
</dbReference>
<proteinExistence type="predicted"/>
<comment type="caution">
    <text evidence="1">The sequence shown here is derived from an EMBL/GenBank/DDBJ whole genome shotgun (WGS) entry which is preliminary data.</text>
</comment>
<reference evidence="1" key="2">
    <citation type="submission" date="2022-01" db="EMBL/GenBank/DDBJ databases">
        <authorList>
            <person name="Yamashiro T."/>
            <person name="Shiraishi A."/>
            <person name="Satake H."/>
            <person name="Nakayama K."/>
        </authorList>
    </citation>
    <scope>NUCLEOTIDE SEQUENCE</scope>
</reference>
<dbReference type="InterPro" id="IPR051320">
    <property type="entry name" value="Viral_Replic_Matur_Polypro"/>
</dbReference>
<keyword evidence="1" id="KW-0808">Transferase</keyword>
<dbReference type="InterPro" id="IPR043502">
    <property type="entry name" value="DNA/RNA_pol_sf"/>
</dbReference>
<dbReference type="PANTHER" id="PTHR33064:SF39">
    <property type="match status" value="1"/>
</dbReference>
<dbReference type="SUPFAM" id="SSF56672">
    <property type="entry name" value="DNA/RNA polymerases"/>
    <property type="match status" value="1"/>
</dbReference>